<dbReference type="PANTHER" id="PTHR43335">
    <property type="entry name" value="ABC TRANSPORTER, ATP-BINDING PROTEIN"/>
    <property type="match status" value="1"/>
</dbReference>
<dbReference type="GO" id="GO:0005524">
    <property type="term" value="F:ATP binding"/>
    <property type="evidence" value="ECO:0007669"/>
    <property type="project" value="UniProtKB-KW"/>
</dbReference>
<gene>
    <name evidence="6" type="primary">yxlF_2</name>
    <name evidence="6" type="ORF">Pla133_21060</name>
</gene>
<protein>
    <submittedName>
        <fullName evidence="6">Putative ABC transporter ATP-binding protein YxlF</fullName>
        <ecNumber evidence="6">3.6.3.-</ecNumber>
    </submittedName>
</protein>
<dbReference type="InterPro" id="IPR003593">
    <property type="entry name" value="AAA+_ATPase"/>
</dbReference>
<dbReference type="GO" id="GO:0016887">
    <property type="term" value="F:ATP hydrolysis activity"/>
    <property type="evidence" value="ECO:0007669"/>
    <property type="project" value="InterPro"/>
</dbReference>
<dbReference type="InterPro" id="IPR027417">
    <property type="entry name" value="P-loop_NTPase"/>
</dbReference>
<comment type="similarity">
    <text evidence="1">Belongs to the ABC transporter superfamily.</text>
</comment>
<sequence length="313" mass="33673">MIRVSGLTKSYGAHRALAGVDFEIEAGEVVGFLGPNGAGKSTTMRILTGVLRPDEGQVNVAGRDVLREPLQARRQVGYLPEHTPLYRRMRVGDYLEFVGQVHGLARRERRAAIARVHGQCSLEGTLRRRIDELSKGYRQRVGLAQALLSDPAVLVLDEPTSGLDPNEVARLRALIAELGQTKTVLLSTHVLPEVEEVCSRVLILAGGRLVADDSLEAIGASQSQSLQVVLRAPAGAAHELLAGVVGVARVGVPRDVVDACVAFELAIDGDSRTSERVSAAIASKGWALVELTRRTETLASVFQRSTARVVDQR</sequence>
<dbReference type="Proteomes" id="UP000316921">
    <property type="component" value="Chromosome"/>
</dbReference>
<dbReference type="AlphaFoldDB" id="A0A518BJ86"/>
<proteinExistence type="inferred from homology"/>
<keyword evidence="3" id="KW-0547">Nucleotide-binding</keyword>
<dbReference type="InterPro" id="IPR003439">
    <property type="entry name" value="ABC_transporter-like_ATP-bd"/>
</dbReference>
<dbReference type="EC" id="3.6.3.-" evidence="6"/>
<evidence type="ECO:0000256" key="4">
    <source>
        <dbReference type="ARBA" id="ARBA00022840"/>
    </source>
</evidence>
<dbReference type="SUPFAM" id="SSF52540">
    <property type="entry name" value="P-loop containing nucleoside triphosphate hydrolases"/>
    <property type="match status" value="1"/>
</dbReference>
<dbReference type="EMBL" id="CP036287">
    <property type="protein sequence ID" value="QDU67028.1"/>
    <property type="molecule type" value="Genomic_DNA"/>
</dbReference>
<evidence type="ECO:0000256" key="3">
    <source>
        <dbReference type="ARBA" id="ARBA00022741"/>
    </source>
</evidence>
<evidence type="ECO:0000313" key="6">
    <source>
        <dbReference type="EMBL" id="QDU67028.1"/>
    </source>
</evidence>
<dbReference type="KEGG" id="pbap:Pla133_21060"/>
<dbReference type="Pfam" id="PF00005">
    <property type="entry name" value="ABC_tran"/>
    <property type="match status" value="1"/>
</dbReference>
<organism evidence="6 7">
    <name type="scientific">Engelhardtia mirabilis</name>
    <dbReference type="NCBI Taxonomy" id="2528011"/>
    <lineage>
        <taxon>Bacteria</taxon>
        <taxon>Pseudomonadati</taxon>
        <taxon>Planctomycetota</taxon>
        <taxon>Planctomycetia</taxon>
        <taxon>Planctomycetia incertae sedis</taxon>
        <taxon>Engelhardtia</taxon>
    </lineage>
</organism>
<dbReference type="Gene3D" id="3.40.50.300">
    <property type="entry name" value="P-loop containing nucleotide triphosphate hydrolases"/>
    <property type="match status" value="1"/>
</dbReference>
<dbReference type="CDD" id="cd03230">
    <property type="entry name" value="ABC_DR_subfamily_A"/>
    <property type="match status" value="1"/>
</dbReference>
<evidence type="ECO:0000259" key="5">
    <source>
        <dbReference type="PROSITE" id="PS50893"/>
    </source>
</evidence>
<dbReference type="PROSITE" id="PS50893">
    <property type="entry name" value="ABC_TRANSPORTER_2"/>
    <property type="match status" value="1"/>
</dbReference>
<keyword evidence="2" id="KW-0813">Transport</keyword>
<reference evidence="6 7" key="1">
    <citation type="submission" date="2019-02" db="EMBL/GenBank/DDBJ databases">
        <title>Deep-cultivation of Planctomycetes and their phenomic and genomic characterization uncovers novel biology.</title>
        <authorList>
            <person name="Wiegand S."/>
            <person name="Jogler M."/>
            <person name="Boedeker C."/>
            <person name="Pinto D."/>
            <person name="Vollmers J."/>
            <person name="Rivas-Marin E."/>
            <person name="Kohn T."/>
            <person name="Peeters S.H."/>
            <person name="Heuer A."/>
            <person name="Rast P."/>
            <person name="Oberbeckmann S."/>
            <person name="Bunk B."/>
            <person name="Jeske O."/>
            <person name="Meyerdierks A."/>
            <person name="Storesund J.E."/>
            <person name="Kallscheuer N."/>
            <person name="Luecker S."/>
            <person name="Lage O.M."/>
            <person name="Pohl T."/>
            <person name="Merkel B.J."/>
            <person name="Hornburger P."/>
            <person name="Mueller R.-W."/>
            <person name="Bruemmer F."/>
            <person name="Labrenz M."/>
            <person name="Spormann A.M."/>
            <person name="Op den Camp H."/>
            <person name="Overmann J."/>
            <person name="Amann R."/>
            <person name="Jetten M.S.M."/>
            <person name="Mascher T."/>
            <person name="Medema M.H."/>
            <person name="Devos D.P."/>
            <person name="Kaster A.-K."/>
            <person name="Ovreas L."/>
            <person name="Rohde M."/>
            <person name="Galperin M.Y."/>
            <person name="Jogler C."/>
        </authorList>
    </citation>
    <scope>NUCLEOTIDE SEQUENCE [LARGE SCALE GENOMIC DNA]</scope>
    <source>
        <strain evidence="6 7">Pla133</strain>
    </source>
</reference>
<keyword evidence="4 6" id="KW-0067">ATP-binding</keyword>
<name>A0A518BJ86_9BACT</name>
<dbReference type="PANTHER" id="PTHR43335:SF4">
    <property type="entry name" value="ABC TRANSPORTER, ATP-BINDING PROTEIN"/>
    <property type="match status" value="1"/>
</dbReference>
<dbReference type="RefSeq" id="WP_145064830.1">
    <property type="nucleotide sequence ID" value="NZ_CP036287.1"/>
</dbReference>
<evidence type="ECO:0000313" key="7">
    <source>
        <dbReference type="Proteomes" id="UP000316921"/>
    </source>
</evidence>
<dbReference type="SMART" id="SM00382">
    <property type="entry name" value="AAA"/>
    <property type="match status" value="1"/>
</dbReference>
<accession>A0A518BJ86</accession>
<keyword evidence="7" id="KW-1185">Reference proteome</keyword>
<evidence type="ECO:0000256" key="2">
    <source>
        <dbReference type="ARBA" id="ARBA00022448"/>
    </source>
</evidence>
<feature type="domain" description="ABC transporter" evidence="5">
    <location>
        <begin position="2"/>
        <end position="231"/>
    </location>
</feature>
<evidence type="ECO:0000256" key="1">
    <source>
        <dbReference type="ARBA" id="ARBA00005417"/>
    </source>
</evidence>
<keyword evidence="6" id="KW-0378">Hydrolase</keyword>